<reference evidence="8" key="1">
    <citation type="submission" date="2016-11" db="UniProtKB">
        <authorList>
            <consortium name="WormBaseParasite"/>
        </authorList>
    </citation>
    <scope>IDENTIFICATION</scope>
</reference>
<dbReference type="HAMAP" id="MF_01681">
    <property type="entry name" value="Salvage_MtnC"/>
    <property type="match status" value="1"/>
</dbReference>
<keyword evidence="4 6" id="KW-0460">Magnesium</keyword>
<dbReference type="PANTHER" id="PTHR20371:SF1">
    <property type="entry name" value="ENOLASE-PHOSPHATASE E1"/>
    <property type="match status" value="1"/>
</dbReference>
<feature type="binding site" evidence="6">
    <location>
        <position position="172"/>
    </location>
    <ligand>
        <name>substrate</name>
    </ligand>
</feature>
<evidence type="ECO:0000256" key="3">
    <source>
        <dbReference type="ARBA" id="ARBA00022801"/>
    </source>
</evidence>
<evidence type="ECO:0000256" key="1">
    <source>
        <dbReference type="ARBA" id="ARBA00022605"/>
    </source>
</evidence>
<dbReference type="SUPFAM" id="SSF56784">
    <property type="entry name" value="HAD-like"/>
    <property type="match status" value="1"/>
</dbReference>
<comment type="subcellular location">
    <subcellularLocation>
        <location evidence="6">Cytoplasm</location>
    </subcellularLocation>
    <subcellularLocation>
        <location evidence="6">Nucleus</location>
    </subcellularLocation>
</comment>
<dbReference type="InterPro" id="IPR023943">
    <property type="entry name" value="Enolase-ppase_E1"/>
</dbReference>
<feature type="binding site" evidence="6">
    <location>
        <begin position="138"/>
        <end position="139"/>
    </location>
    <ligand>
        <name>substrate</name>
    </ligand>
</feature>
<dbReference type="HAMAP" id="MF_03117">
    <property type="entry name" value="Salvage_MtnC_euk"/>
    <property type="match status" value="1"/>
</dbReference>
<keyword evidence="1 6" id="KW-0028">Amino-acid biosynthesis</keyword>
<dbReference type="SFLD" id="SFLDS00003">
    <property type="entry name" value="Haloacid_Dehalogenase"/>
    <property type="match status" value="1"/>
</dbReference>
<keyword evidence="5 6" id="KW-0486">Methionine biosynthesis</keyword>
<comment type="pathway">
    <text evidence="6">Amino-acid biosynthesis; L-methionine biosynthesis via salvage pathway; L-methionine from S-methyl-5-thio-alpha-D-ribose 1-phosphate: step 3/6.</text>
</comment>
<dbReference type="GO" id="GO:0043874">
    <property type="term" value="F:acireductone synthase activity"/>
    <property type="evidence" value="ECO:0007669"/>
    <property type="project" value="UniProtKB-EC"/>
</dbReference>
<feature type="binding site" evidence="6">
    <location>
        <position position="9"/>
    </location>
    <ligand>
        <name>Mg(2+)</name>
        <dbReference type="ChEBI" id="CHEBI:18420"/>
    </ligand>
</feature>
<dbReference type="FunFam" id="3.40.50.1000:FF:000079">
    <property type="entry name" value="Enolase-phosphatase E1"/>
    <property type="match status" value="1"/>
</dbReference>
<dbReference type="InterPro" id="IPR027511">
    <property type="entry name" value="ENOPH1_eukaryotes"/>
</dbReference>
<proteinExistence type="inferred from homology"/>
<comment type="function">
    <text evidence="6">Bifunctional enzyme that catalyzes the enolization of 2,3-diketo-5-methylthiopentyl-1-phosphate (DK-MTP-1-P) into the intermediate 2-hydroxy-3-keto-5-methylthiopentenyl-1-phosphate (HK-MTPenyl-1-P), which is then dephosphorylated to form the acireductone 1,2-dihydroxy-3-keto-5-methylthiopentene (DHK-MTPene).</text>
</comment>
<dbReference type="NCBIfam" id="TIGR01691">
    <property type="entry name" value="enolase-ppase"/>
    <property type="match status" value="1"/>
</dbReference>
<dbReference type="InterPro" id="IPR023214">
    <property type="entry name" value="HAD_sf"/>
</dbReference>
<feature type="binding site" evidence="6">
    <location>
        <position position="11"/>
    </location>
    <ligand>
        <name>Mg(2+)</name>
        <dbReference type="ChEBI" id="CHEBI:18420"/>
    </ligand>
</feature>
<comment type="catalytic activity">
    <reaction evidence="6">
        <text>5-methylsulfanyl-2,3-dioxopentyl phosphate + H2O = 1,2-dihydroxy-5-(methylsulfanyl)pent-1-en-3-one + phosphate</text>
        <dbReference type="Rhea" id="RHEA:21700"/>
        <dbReference type="ChEBI" id="CHEBI:15377"/>
        <dbReference type="ChEBI" id="CHEBI:43474"/>
        <dbReference type="ChEBI" id="CHEBI:49252"/>
        <dbReference type="ChEBI" id="CHEBI:58828"/>
        <dbReference type="EC" id="3.1.3.77"/>
    </reaction>
</comment>
<organism evidence="7 8">
    <name type="scientific">Steinernema glaseri</name>
    <dbReference type="NCBI Taxonomy" id="37863"/>
    <lineage>
        <taxon>Eukaryota</taxon>
        <taxon>Metazoa</taxon>
        <taxon>Ecdysozoa</taxon>
        <taxon>Nematoda</taxon>
        <taxon>Chromadorea</taxon>
        <taxon>Rhabditida</taxon>
        <taxon>Tylenchina</taxon>
        <taxon>Panagrolaimomorpha</taxon>
        <taxon>Strongyloidoidea</taxon>
        <taxon>Steinernematidae</taxon>
        <taxon>Steinernema</taxon>
    </lineage>
</organism>
<dbReference type="Gene3D" id="1.10.720.60">
    <property type="match status" value="1"/>
</dbReference>
<dbReference type="SFLD" id="SFLDG01133">
    <property type="entry name" value="C1.5.4:_Enolase-phosphatase_Li"/>
    <property type="match status" value="1"/>
</dbReference>
<comment type="subunit">
    <text evidence="6">Monomer.</text>
</comment>
<comment type="similarity">
    <text evidence="6">Belongs to the HAD-like hydrolase superfamily. MasA/MtnC family.</text>
</comment>
<evidence type="ECO:0000313" key="8">
    <source>
        <dbReference type="WBParaSite" id="L893_g141.t1"/>
    </source>
</evidence>
<dbReference type="Gene3D" id="3.40.50.1000">
    <property type="entry name" value="HAD superfamily/HAD-like"/>
    <property type="match status" value="1"/>
</dbReference>
<keyword evidence="6" id="KW-0963">Cytoplasm</keyword>
<accession>A0A1I7Y9G2</accession>
<dbReference type="GO" id="GO:0019509">
    <property type="term" value="P:L-methionine salvage from methylthioadenosine"/>
    <property type="evidence" value="ECO:0007669"/>
    <property type="project" value="UniProtKB-UniRule"/>
</dbReference>
<evidence type="ECO:0000256" key="5">
    <source>
        <dbReference type="ARBA" id="ARBA00023167"/>
    </source>
</evidence>
<dbReference type="PANTHER" id="PTHR20371">
    <property type="entry name" value="ENOLASE-PHOSPHATASE E1"/>
    <property type="match status" value="1"/>
</dbReference>
<dbReference type="NCBIfam" id="TIGR01549">
    <property type="entry name" value="HAD-SF-IA-v1"/>
    <property type="match status" value="1"/>
</dbReference>
<evidence type="ECO:0000256" key="6">
    <source>
        <dbReference type="HAMAP-Rule" id="MF_03117"/>
    </source>
</evidence>
<keyword evidence="6" id="KW-0539">Nucleus</keyword>
<keyword evidence="2 6" id="KW-0479">Metal-binding</keyword>
<comment type="pathway">
    <text evidence="6">Amino-acid biosynthesis; L-methionine biosynthesis via salvage pathway; L-methionine from S-methyl-5-thio-alpha-D-ribose 1-phosphate: step 4/6.</text>
</comment>
<keyword evidence="7" id="KW-1185">Reference proteome</keyword>
<dbReference type="CDD" id="cd01629">
    <property type="entry name" value="HAD_EP"/>
    <property type="match status" value="1"/>
</dbReference>
<dbReference type="InterPro" id="IPR036412">
    <property type="entry name" value="HAD-like_sf"/>
</dbReference>
<dbReference type="GO" id="GO:0000287">
    <property type="term" value="F:magnesium ion binding"/>
    <property type="evidence" value="ECO:0007669"/>
    <property type="project" value="UniProtKB-UniRule"/>
</dbReference>
<dbReference type="Proteomes" id="UP000095287">
    <property type="component" value="Unplaced"/>
</dbReference>
<feature type="binding site" evidence="6">
    <location>
        <position position="197"/>
    </location>
    <ligand>
        <name>Mg(2+)</name>
        <dbReference type="ChEBI" id="CHEBI:18420"/>
    </ligand>
</feature>
<dbReference type="Pfam" id="PF00702">
    <property type="entry name" value="Hydrolase"/>
    <property type="match status" value="1"/>
</dbReference>
<dbReference type="PRINTS" id="PR00413">
    <property type="entry name" value="HADHALOGNASE"/>
</dbReference>
<name>A0A1I7Y9G2_9BILA</name>
<dbReference type="GO" id="GO:0005737">
    <property type="term" value="C:cytoplasm"/>
    <property type="evidence" value="ECO:0007669"/>
    <property type="project" value="UniProtKB-SubCell"/>
</dbReference>
<keyword evidence="3 6" id="KW-0378">Hydrolase</keyword>
<dbReference type="GO" id="GO:0005634">
    <property type="term" value="C:nucleus"/>
    <property type="evidence" value="ECO:0007669"/>
    <property type="project" value="UniProtKB-SubCell"/>
</dbReference>
<evidence type="ECO:0000256" key="4">
    <source>
        <dbReference type="ARBA" id="ARBA00022842"/>
    </source>
</evidence>
<comment type="cofactor">
    <cofactor evidence="6">
        <name>Mg(2+)</name>
        <dbReference type="ChEBI" id="CHEBI:18420"/>
    </cofactor>
    <text evidence="6">Binds 1 Mg(2+) ion per subunit.</text>
</comment>
<protein>
    <recommendedName>
        <fullName evidence="6">Enolase-phosphatase E1</fullName>
        <ecNumber evidence="6">3.1.3.77</ecNumber>
    </recommendedName>
    <alternativeName>
        <fullName evidence="6">2,3-diketo-5-methylthio-1-phosphopentane phosphatase</fullName>
    </alternativeName>
</protein>
<dbReference type="WBParaSite" id="L893_g141.t1">
    <property type="protein sequence ID" value="L893_g141.t1"/>
    <property type="gene ID" value="L893_g141"/>
</dbReference>
<evidence type="ECO:0000313" key="7">
    <source>
        <dbReference type="Proteomes" id="UP000095287"/>
    </source>
</evidence>
<dbReference type="AlphaFoldDB" id="A0A1I7Y9G2"/>
<sequence>MPFEALVLDIEGTTSSISFVKDELFPYVYKNVEGYLKEKCGDDALLPLIELSNAEAQHDSDVKAIASDAAREEKVDSLTKNIRTWIDKDKKLTAMKQIQGQMWKDAYEQNLIKGHVYDDVLPILQKLHDSGIPIYIYSSGSVQAQKLLFGYSIAGDMTKVLSGYFDTNIGYKQESNSYKKIADSIGKEPARILFLTDVEKEAYAAVEAGLQSKLVLRDGNAPLTAQALKDFETISNFAQLL</sequence>
<dbReference type="InterPro" id="IPR006439">
    <property type="entry name" value="HAD-SF_hydro_IA"/>
</dbReference>
<dbReference type="UniPathway" id="UPA00904">
    <property type="reaction ID" value="UER00876"/>
</dbReference>
<dbReference type="EC" id="3.1.3.77" evidence="6"/>
<evidence type="ECO:0000256" key="2">
    <source>
        <dbReference type="ARBA" id="ARBA00022723"/>
    </source>
</evidence>
<dbReference type="SFLD" id="SFLDG01129">
    <property type="entry name" value="C1.5:_HAD__Beta-PGM__Phosphata"/>
    <property type="match status" value="1"/>
</dbReference>
<dbReference type="SFLD" id="SFLDF00044">
    <property type="entry name" value="enolase-phosphatase"/>
    <property type="match status" value="1"/>
</dbReference>